<dbReference type="InterPro" id="IPR021109">
    <property type="entry name" value="Peptidase_aspartic_dom_sf"/>
</dbReference>
<dbReference type="PANTHER" id="PTHR33067:SF31">
    <property type="entry name" value="RNA-DIRECTED DNA POLYMERASE"/>
    <property type="match status" value="1"/>
</dbReference>
<dbReference type="KEGG" id="cam:101504681"/>
<dbReference type="AlphaFoldDB" id="A0A1S3EK25"/>
<dbReference type="RefSeq" id="XP_012575296.1">
    <property type="nucleotide sequence ID" value="XM_012719842.1"/>
</dbReference>
<reference evidence="2" key="1">
    <citation type="submission" date="2025-08" db="UniProtKB">
        <authorList>
            <consortium name="RefSeq"/>
        </authorList>
    </citation>
    <scope>IDENTIFICATION</scope>
    <source>
        <tissue evidence="2">Etiolated seedlings</tissue>
    </source>
</reference>
<dbReference type="OrthoDB" id="1937287at2759"/>
<accession>A0A1S3EK25</accession>
<gene>
    <name evidence="2" type="primary">LOC101504681</name>
</gene>
<dbReference type="Gene3D" id="2.40.70.10">
    <property type="entry name" value="Acid Proteases"/>
    <property type="match status" value="1"/>
</dbReference>
<proteinExistence type="predicted"/>
<keyword evidence="1" id="KW-1185">Reference proteome</keyword>
<name>A0A1S3EK25_CICAR</name>
<dbReference type="Proteomes" id="UP000087171">
    <property type="component" value="Unplaced"/>
</dbReference>
<sequence>MASYAKFFKEILSNKRKLDDNETIALTEKYSAIIQNKLPSKLKDPGSFSIPCVIGDMSFERALCDLGASLAGRSIKYPVGVLVDVPIKVGQLFIPIDFIVLEMEEDFQVPILLWRPFLATIGVFIDVKHGKFVFNVGDKKIEFNLSNLMKSLSLEDSCCRVDLIDHCVKECPLGLLSQDGLEACLIGSTIHEDLEKEPNTYANLLDENPPLPN</sequence>
<dbReference type="GeneID" id="101504681"/>
<protein>
    <submittedName>
        <fullName evidence="2">Uncharacterized protein LOC101504681</fullName>
    </submittedName>
</protein>
<evidence type="ECO:0000313" key="1">
    <source>
        <dbReference type="Proteomes" id="UP000087171"/>
    </source>
</evidence>
<evidence type="ECO:0000313" key="2">
    <source>
        <dbReference type="RefSeq" id="XP_012575296.1"/>
    </source>
</evidence>
<organism evidence="1 2">
    <name type="scientific">Cicer arietinum</name>
    <name type="common">Chickpea</name>
    <name type="synonym">Garbanzo</name>
    <dbReference type="NCBI Taxonomy" id="3827"/>
    <lineage>
        <taxon>Eukaryota</taxon>
        <taxon>Viridiplantae</taxon>
        <taxon>Streptophyta</taxon>
        <taxon>Embryophyta</taxon>
        <taxon>Tracheophyta</taxon>
        <taxon>Spermatophyta</taxon>
        <taxon>Magnoliopsida</taxon>
        <taxon>eudicotyledons</taxon>
        <taxon>Gunneridae</taxon>
        <taxon>Pentapetalae</taxon>
        <taxon>rosids</taxon>
        <taxon>fabids</taxon>
        <taxon>Fabales</taxon>
        <taxon>Fabaceae</taxon>
        <taxon>Papilionoideae</taxon>
        <taxon>50 kb inversion clade</taxon>
        <taxon>NPAAA clade</taxon>
        <taxon>Hologalegina</taxon>
        <taxon>IRL clade</taxon>
        <taxon>Cicereae</taxon>
        <taxon>Cicer</taxon>
    </lineage>
</organism>
<dbReference type="PANTHER" id="PTHR33067">
    <property type="entry name" value="RNA-DIRECTED DNA POLYMERASE-RELATED"/>
    <property type="match status" value="1"/>
</dbReference>